<accession>A0ACC2KLZ9</accession>
<proteinExistence type="predicted"/>
<dbReference type="Proteomes" id="UP001234297">
    <property type="component" value="Chromosome 10"/>
</dbReference>
<dbReference type="EMBL" id="CM056818">
    <property type="protein sequence ID" value="KAJ8622175.1"/>
    <property type="molecule type" value="Genomic_DNA"/>
</dbReference>
<sequence>MGPTEANPTKLSIPVDEESHEKPRGPVHVEFDVKPMYQFGESSMHGYVEGQHIPVDDDPHLVPLEDLFSTSPCSDLYSTPAPFVPLAMVVAPSPAIVESLVWRLKHLPRNKRVSERLLDFKPGLPQSEYVLIEQDREILEGFHKYYTNKVSTTNHVLSPNFAITGF</sequence>
<name>A0ACC2KLZ9_PERAE</name>
<reference evidence="1 2" key="1">
    <citation type="journal article" date="2022" name="Hortic Res">
        <title>A haplotype resolved chromosomal level avocado genome allows analysis of novel avocado genes.</title>
        <authorList>
            <person name="Nath O."/>
            <person name="Fletcher S.J."/>
            <person name="Hayward A."/>
            <person name="Shaw L.M."/>
            <person name="Masouleh A.K."/>
            <person name="Furtado A."/>
            <person name="Henry R.J."/>
            <person name="Mitter N."/>
        </authorList>
    </citation>
    <scope>NUCLEOTIDE SEQUENCE [LARGE SCALE GENOMIC DNA]</scope>
    <source>
        <strain evidence="2">cv. Hass</strain>
    </source>
</reference>
<evidence type="ECO:0000313" key="1">
    <source>
        <dbReference type="EMBL" id="KAJ8622175.1"/>
    </source>
</evidence>
<evidence type="ECO:0000313" key="2">
    <source>
        <dbReference type="Proteomes" id="UP001234297"/>
    </source>
</evidence>
<organism evidence="1 2">
    <name type="scientific">Persea americana</name>
    <name type="common">Avocado</name>
    <dbReference type="NCBI Taxonomy" id="3435"/>
    <lineage>
        <taxon>Eukaryota</taxon>
        <taxon>Viridiplantae</taxon>
        <taxon>Streptophyta</taxon>
        <taxon>Embryophyta</taxon>
        <taxon>Tracheophyta</taxon>
        <taxon>Spermatophyta</taxon>
        <taxon>Magnoliopsida</taxon>
        <taxon>Magnoliidae</taxon>
        <taxon>Laurales</taxon>
        <taxon>Lauraceae</taxon>
        <taxon>Persea</taxon>
    </lineage>
</organism>
<protein>
    <submittedName>
        <fullName evidence="1">Uncharacterized protein</fullName>
    </submittedName>
</protein>
<gene>
    <name evidence="1" type="ORF">MRB53_030704</name>
</gene>
<keyword evidence="2" id="KW-1185">Reference proteome</keyword>
<comment type="caution">
    <text evidence="1">The sequence shown here is derived from an EMBL/GenBank/DDBJ whole genome shotgun (WGS) entry which is preliminary data.</text>
</comment>